<dbReference type="Proteomes" id="UP000076925">
    <property type="component" value="Unassembled WGS sequence"/>
</dbReference>
<dbReference type="GO" id="GO:0005829">
    <property type="term" value="C:cytosol"/>
    <property type="evidence" value="ECO:0007669"/>
    <property type="project" value="TreeGrafter"/>
</dbReference>
<evidence type="ECO:0000256" key="3">
    <source>
        <dbReference type="ARBA" id="ARBA00022490"/>
    </source>
</evidence>
<keyword evidence="7" id="KW-0648">Protein biosynthesis</keyword>
<dbReference type="InterPro" id="IPR045864">
    <property type="entry name" value="aa-tRNA-synth_II/BPL/LPL"/>
</dbReference>
<keyword evidence="11" id="KW-1185">Reference proteome</keyword>
<organism evidence="10 11">
    <name type="scientific">Scytonema hofmannii PCC 7110</name>
    <dbReference type="NCBI Taxonomy" id="128403"/>
    <lineage>
        <taxon>Bacteria</taxon>
        <taxon>Bacillati</taxon>
        <taxon>Cyanobacteriota</taxon>
        <taxon>Cyanophyceae</taxon>
        <taxon>Nostocales</taxon>
        <taxon>Scytonemataceae</taxon>
        <taxon>Scytonema</taxon>
    </lineage>
</organism>
<dbReference type="STRING" id="128403.WA1_09010"/>
<accession>A0A139WS72</accession>
<keyword evidence="4" id="KW-0436">Ligase</keyword>
<dbReference type="SUPFAM" id="SSF55681">
    <property type="entry name" value="Class II aaRS and biotin synthetases"/>
    <property type="match status" value="1"/>
</dbReference>
<dbReference type="PRINTS" id="PR01042">
    <property type="entry name" value="TRNASYNTHASP"/>
</dbReference>
<dbReference type="InterPro" id="IPR006195">
    <property type="entry name" value="aa-tRNA-synth_II"/>
</dbReference>
<evidence type="ECO:0000256" key="2">
    <source>
        <dbReference type="ARBA" id="ARBA00005312"/>
    </source>
</evidence>
<dbReference type="InterPro" id="IPR004365">
    <property type="entry name" value="NA-bd_OB_tRNA"/>
</dbReference>
<dbReference type="GO" id="GO:0003723">
    <property type="term" value="F:RNA binding"/>
    <property type="evidence" value="ECO:0007669"/>
    <property type="project" value="TreeGrafter"/>
</dbReference>
<dbReference type="AlphaFoldDB" id="A0A139WS72"/>
<comment type="caution">
    <text evidence="10">The sequence shown here is derived from an EMBL/GenBank/DDBJ whole genome shotgun (WGS) entry which is preliminary data.</text>
</comment>
<gene>
    <name evidence="10" type="ORF">WA1_09010</name>
</gene>
<sequence length="432" mass="49788">MVNTERVFIGLLHSSLSEQVLIRGWIYRLRELAKTTFIILKDCSGEIQCVADPAYTRSLSLKLDEPVEIKGWVKPDLRSRSGFEIEVTDICVLNRVTHLLPFNSSSDISEIGIDTILAYRPLSLRNHSVGDIFRIQAAVLHYFRQFLWEKHFTEIVTSKIVSSETEGGTNLFEIKYFERSAYLAQSPQFYKEQGVAGLERVFETGHVYRAEPHASSRHLTEYYSLDLELGFIEQSEEVIQLEKELLTYIFEMLNENYAEIIKRYRTKLLPKMINVPIWEFEECLERLNQSYGRTDLVDDLDPEAERQLCQLAESETGISALFVIGFPLSARPFYTYPRGNNGASQSFDLLFEGVEITTGGQRLHKREDLEQALRLRAINPNMFESHLQMFDMGMPPHGGLAIGLERLTSRILNLPNIKQATLYPRDRYRISP</sequence>
<evidence type="ECO:0000256" key="5">
    <source>
        <dbReference type="ARBA" id="ARBA00022741"/>
    </source>
</evidence>
<dbReference type="InterPro" id="IPR012340">
    <property type="entry name" value="NA-bd_OB-fold"/>
</dbReference>
<name>A0A139WS72_9CYAN</name>
<dbReference type="PANTHER" id="PTHR43450:SF1">
    <property type="entry name" value="ASPARTATE--TRNA LIGASE, CYTOPLASMIC"/>
    <property type="match status" value="1"/>
</dbReference>
<dbReference type="Gene3D" id="3.30.930.10">
    <property type="entry name" value="Bira Bifunctional Protein, Domain 2"/>
    <property type="match status" value="1"/>
</dbReference>
<dbReference type="GO" id="GO:0005524">
    <property type="term" value="F:ATP binding"/>
    <property type="evidence" value="ECO:0007669"/>
    <property type="project" value="UniProtKB-KW"/>
</dbReference>
<dbReference type="EMBL" id="ANNX02000052">
    <property type="protein sequence ID" value="KYC35282.1"/>
    <property type="molecule type" value="Genomic_DNA"/>
</dbReference>
<dbReference type="GO" id="GO:0004815">
    <property type="term" value="F:aspartate-tRNA ligase activity"/>
    <property type="evidence" value="ECO:0007669"/>
    <property type="project" value="InterPro"/>
</dbReference>
<dbReference type="NCBIfam" id="NF003483">
    <property type="entry name" value="PRK05159.1"/>
    <property type="match status" value="1"/>
</dbReference>
<evidence type="ECO:0000256" key="1">
    <source>
        <dbReference type="ARBA" id="ARBA00004496"/>
    </source>
</evidence>
<dbReference type="SUPFAM" id="SSF50249">
    <property type="entry name" value="Nucleic acid-binding proteins"/>
    <property type="match status" value="1"/>
</dbReference>
<evidence type="ECO:0000259" key="9">
    <source>
        <dbReference type="PROSITE" id="PS50862"/>
    </source>
</evidence>
<keyword evidence="5" id="KW-0547">Nucleotide-binding</keyword>
<dbReference type="InterPro" id="IPR004523">
    <property type="entry name" value="Asp-tRNA_synthase_2"/>
</dbReference>
<comment type="similarity">
    <text evidence="2">Belongs to the class-II aminoacyl-tRNA synthetase family. Type 2 subfamily.</text>
</comment>
<evidence type="ECO:0000313" key="10">
    <source>
        <dbReference type="EMBL" id="KYC35282.1"/>
    </source>
</evidence>
<dbReference type="Pfam" id="PF01336">
    <property type="entry name" value="tRNA_anti-codon"/>
    <property type="match status" value="1"/>
</dbReference>
<dbReference type="OrthoDB" id="9762036at2"/>
<evidence type="ECO:0000256" key="4">
    <source>
        <dbReference type="ARBA" id="ARBA00022598"/>
    </source>
</evidence>
<keyword evidence="6" id="KW-0067">ATP-binding</keyword>
<evidence type="ECO:0000256" key="6">
    <source>
        <dbReference type="ARBA" id="ARBA00022840"/>
    </source>
</evidence>
<comment type="subcellular location">
    <subcellularLocation>
        <location evidence="1">Cytoplasm</location>
    </subcellularLocation>
</comment>
<dbReference type="InterPro" id="IPR002312">
    <property type="entry name" value="Asp/Asn-tRNA-synth_IIb"/>
</dbReference>
<dbReference type="PANTHER" id="PTHR43450">
    <property type="entry name" value="ASPARTYL-TRNA SYNTHETASE"/>
    <property type="match status" value="1"/>
</dbReference>
<dbReference type="GO" id="GO:0006422">
    <property type="term" value="P:aspartyl-tRNA aminoacylation"/>
    <property type="evidence" value="ECO:0007669"/>
    <property type="project" value="InterPro"/>
</dbReference>
<keyword evidence="8" id="KW-0030">Aminoacyl-tRNA synthetase</keyword>
<dbReference type="GO" id="GO:0017101">
    <property type="term" value="C:aminoacyl-tRNA synthetase multienzyme complex"/>
    <property type="evidence" value="ECO:0007669"/>
    <property type="project" value="TreeGrafter"/>
</dbReference>
<proteinExistence type="inferred from homology"/>
<dbReference type="Pfam" id="PF00152">
    <property type="entry name" value="tRNA-synt_2"/>
    <property type="match status" value="1"/>
</dbReference>
<evidence type="ECO:0000256" key="8">
    <source>
        <dbReference type="ARBA" id="ARBA00023146"/>
    </source>
</evidence>
<evidence type="ECO:0000313" key="11">
    <source>
        <dbReference type="Proteomes" id="UP000076925"/>
    </source>
</evidence>
<dbReference type="PROSITE" id="PS50862">
    <property type="entry name" value="AA_TRNA_LIGASE_II"/>
    <property type="match status" value="1"/>
</dbReference>
<dbReference type="Gene3D" id="2.40.50.140">
    <property type="entry name" value="Nucleic acid-binding proteins"/>
    <property type="match status" value="1"/>
</dbReference>
<keyword evidence="3" id="KW-0963">Cytoplasm</keyword>
<evidence type="ECO:0000256" key="7">
    <source>
        <dbReference type="ARBA" id="ARBA00022917"/>
    </source>
</evidence>
<dbReference type="InterPro" id="IPR004364">
    <property type="entry name" value="Aa-tRNA-synt_II"/>
</dbReference>
<reference evidence="10 11" key="1">
    <citation type="journal article" date="2013" name="Genome Biol. Evol.">
        <title>Genomes of Stigonematalean cyanobacteria (subsection V) and the evolution of oxygenic photosynthesis from prokaryotes to plastids.</title>
        <authorList>
            <person name="Dagan T."/>
            <person name="Roettger M."/>
            <person name="Stucken K."/>
            <person name="Landan G."/>
            <person name="Koch R."/>
            <person name="Major P."/>
            <person name="Gould S.B."/>
            <person name="Goremykin V.V."/>
            <person name="Rippka R."/>
            <person name="Tandeau de Marsac N."/>
            <person name="Gugger M."/>
            <person name="Lockhart P.J."/>
            <person name="Allen J.F."/>
            <person name="Brune I."/>
            <person name="Maus I."/>
            <person name="Puhler A."/>
            <person name="Martin W.F."/>
        </authorList>
    </citation>
    <scope>NUCLEOTIDE SEQUENCE [LARGE SCALE GENOMIC DNA]</scope>
    <source>
        <strain evidence="10 11">PCC 7110</strain>
    </source>
</reference>
<protein>
    <recommendedName>
        <fullName evidence="9">Aminoacyl-transfer RNA synthetases class-II family profile domain-containing protein</fullName>
    </recommendedName>
</protein>
<dbReference type="RefSeq" id="WP_017745393.1">
    <property type="nucleotide sequence ID" value="NZ_KQ976354.1"/>
</dbReference>
<feature type="domain" description="Aminoacyl-transfer RNA synthetases class-II family profile" evidence="9">
    <location>
        <begin position="133"/>
        <end position="432"/>
    </location>
</feature>